<evidence type="ECO:0000256" key="1">
    <source>
        <dbReference type="ARBA" id="ARBA00001913"/>
    </source>
</evidence>
<keyword evidence="7" id="KW-0812">Transmembrane</keyword>
<dbReference type="SUPFAM" id="SSF53649">
    <property type="entry name" value="Alkaline phosphatase-like"/>
    <property type="match status" value="2"/>
</dbReference>
<dbReference type="PROSITE" id="PS50049">
    <property type="entry name" value="THD_2"/>
    <property type="match status" value="1"/>
</dbReference>
<dbReference type="Gene3D" id="1.10.287.550">
    <property type="entry name" value="Helix hairpin bin"/>
    <property type="match status" value="1"/>
</dbReference>
<keyword evidence="7" id="KW-0472">Membrane</keyword>
<dbReference type="Pfam" id="PF14707">
    <property type="entry name" value="Sulfatase_C"/>
    <property type="match status" value="1"/>
</dbReference>
<dbReference type="InterPro" id="IPR000917">
    <property type="entry name" value="Sulfatase_N"/>
</dbReference>
<reference evidence="9" key="1">
    <citation type="submission" date="2019-10" db="EMBL/GenBank/DDBJ databases">
        <authorList>
            <person name="Soares A.E.R."/>
            <person name="Aleixo A."/>
            <person name="Schneider P."/>
            <person name="Miyaki C.Y."/>
            <person name="Schneider M.P."/>
            <person name="Mello C."/>
            <person name="Vasconcelos A.T.R."/>
        </authorList>
    </citation>
    <scope>NUCLEOTIDE SEQUENCE</scope>
    <source>
        <tissue evidence="9">Muscle</tissue>
    </source>
</reference>
<dbReference type="Pfam" id="PF00884">
    <property type="entry name" value="Sulfatase"/>
    <property type="match status" value="2"/>
</dbReference>
<evidence type="ECO:0000256" key="6">
    <source>
        <dbReference type="ARBA" id="ARBA00022837"/>
    </source>
</evidence>
<comment type="cofactor">
    <cofactor evidence="1">
        <name>Ca(2+)</name>
        <dbReference type="ChEBI" id="CHEBI:29108"/>
    </cofactor>
</comment>
<evidence type="ECO:0000256" key="5">
    <source>
        <dbReference type="ARBA" id="ARBA00022801"/>
    </source>
</evidence>
<gene>
    <name evidence="9" type="ORF">WISP_42946</name>
</gene>
<organism evidence="9 10">
    <name type="scientific">Willisornis vidua</name>
    <name type="common">Xingu scale-backed antbird</name>
    <dbReference type="NCBI Taxonomy" id="1566151"/>
    <lineage>
        <taxon>Eukaryota</taxon>
        <taxon>Metazoa</taxon>
        <taxon>Chordata</taxon>
        <taxon>Craniata</taxon>
        <taxon>Vertebrata</taxon>
        <taxon>Euteleostomi</taxon>
        <taxon>Archelosauria</taxon>
        <taxon>Archosauria</taxon>
        <taxon>Dinosauria</taxon>
        <taxon>Saurischia</taxon>
        <taxon>Theropoda</taxon>
        <taxon>Coelurosauria</taxon>
        <taxon>Aves</taxon>
        <taxon>Neognathae</taxon>
        <taxon>Neoaves</taxon>
        <taxon>Telluraves</taxon>
        <taxon>Australaves</taxon>
        <taxon>Passeriformes</taxon>
        <taxon>Thamnophilidae</taxon>
        <taxon>Willisornis</taxon>
    </lineage>
</organism>
<dbReference type="Gene3D" id="3.30.1120.10">
    <property type="match status" value="1"/>
</dbReference>
<evidence type="ECO:0000256" key="2">
    <source>
        <dbReference type="ARBA" id="ARBA00008670"/>
    </source>
</evidence>
<dbReference type="PROSITE" id="PS00523">
    <property type="entry name" value="SULFATASE_1"/>
    <property type="match status" value="2"/>
</dbReference>
<keyword evidence="4" id="KW-0479">Metal-binding</keyword>
<evidence type="ECO:0000256" key="7">
    <source>
        <dbReference type="SAM" id="Phobius"/>
    </source>
</evidence>
<dbReference type="Gene3D" id="2.60.120.40">
    <property type="match status" value="1"/>
</dbReference>
<sequence length="1345" mass="151707">MIRGTEHLSYEERLRELGSSRLEKGRLRGDIIVAFQYLKGVYKKEILFTGACSDRRSGNGLKLKETVSLYHVITLKTELEALRSELIYRVQARSPLDQPPVSPDEYKAGTPVSSFLQVSAAGARQENRLPESFQKEIWNGSRNRGRRSVVHTEEKVLQACLQLIADSKSDIQQKDDSSIVPWLLSFKRGTALEEQGNKIVIKETGYFFIYGQVLYTDTTFAMGHLIQRKKAHVFGDDLSLVTLFRCIQNMPQSYPNNSCYTAGSEHSKCRNDLATNILLPPLTQLSIITQPNIVLLMADDLGIGDVGCYGNDTVRTPNIDRLAKEGVKLTQHIAAAPLCTPSRAAFLTGRYPLRSGMDAINNYPVIFWNAGSGGLPPNETTFAKILQQQGYSTGLIGKWHQGVNCESRNDHCHHPLKHGFDYFYGMPFTLISDCQPTETPEMDRAFRRKLWLSTQVIGLFILTAGLGRLTGLIPVRWKTLTYLAVFNLLFFVSWFSSYGFVRYWNCIMMRNHEITEQPMVTDRTTSLILRESISFIERNKHKPFLLFLSFLHSHTPLLTTEKFLGRSRHGLYGDNVEEMDWMVGQVLDAIDKEGLKDTTLVYFASDHGGWLERQEDKRQLGGWNGVYRGGKGMGGWEGGIRVPGIFRWPGVLPASTIIDEPTSLMDIYPTVVHLAGGAVPQDRIIDGRDLMPLLQGKVAHSEHEFLFHYCGIHLHAVRWHQKDSGAIWKAHYVTPIFSPPGAGACYDRGVCPCFGEGVTHHDPPLLFDLSQDPSEAKPLSADTEPLFDIVIRKIGRAIEEHRRTLTPVPEQLSVYNVVWKPWLQPCCGTFPFCWCDKEGVLFSEILEIVVHDISLTPSGQRCLIAKKFLTCVSNPSKPNFLLILADDLGIGDLGCYGNDTIRTPNIDGLAKEGVRLTQHIAAAAVCTPSRAAFLTGRYPIRSGKWHMGVNCKTRRDHCHHPLNHGFDYFYGMPFTLVNECQGTDDPELAKSLQDTYWLYTQMIILAVFTLVFGKLANLFPVKWKIIICLAICGLLHFLSWFSSYGFTKYWNCILMRNHDITEQPMNLDKTMSKMLKEAIMFIERNKHRPFLLFVSLLHVHTPLITTVKFQGRSRHGLYGDNVEEMDWMVVPKTAHNIQGRLLEVIDKESLKNTTFIYFASDHGGSLEAHRGNSQLGGWNGIYKGGKGMGGWEGGIRVPGIVRWPGVLPAGTVIDEPTSLMDIYPTVVHLAGGAVPQDRVIDGHTLLPLLSGEVQHSGHEFMFHYCGVFLHAVRWHQKDSEYKQPPPADQRRCNDLYFPIEYHVKIYIHISGVAPYGKLIMLLQYSNQKPLEPVSEEEFAHVLGMV</sequence>
<feature type="transmembrane region" description="Helical" evidence="7">
    <location>
        <begin position="996"/>
        <end position="1013"/>
    </location>
</feature>
<accession>A0ABQ9DLF8</accession>
<dbReference type="PANTHER" id="PTHR42693:SF5">
    <property type="entry name" value="ARYLSULFATASE D"/>
    <property type="match status" value="1"/>
</dbReference>
<keyword evidence="6" id="KW-0106">Calcium</keyword>
<dbReference type="SUPFAM" id="SSF49842">
    <property type="entry name" value="TNF-like"/>
    <property type="match status" value="1"/>
</dbReference>
<dbReference type="CDD" id="cd16159">
    <property type="entry name" value="ES"/>
    <property type="match status" value="1"/>
</dbReference>
<dbReference type="PROSITE" id="PS00149">
    <property type="entry name" value="SULFATASE_2"/>
    <property type="match status" value="1"/>
</dbReference>
<dbReference type="InterPro" id="IPR024607">
    <property type="entry name" value="Sulfatase_CS"/>
</dbReference>
<dbReference type="InterPro" id="IPR050738">
    <property type="entry name" value="Sulfatase"/>
</dbReference>
<dbReference type="InterPro" id="IPR008983">
    <property type="entry name" value="Tumour_necrosis_fac-like_dom"/>
</dbReference>
<proteinExistence type="inferred from homology"/>
<dbReference type="EMBL" id="WHWB01033208">
    <property type="protein sequence ID" value="KAJ7421408.1"/>
    <property type="molecule type" value="Genomic_DNA"/>
</dbReference>
<evidence type="ECO:0000259" key="8">
    <source>
        <dbReference type="PROSITE" id="PS50049"/>
    </source>
</evidence>
<dbReference type="InterPro" id="IPR017850">
    <property type="entry name" value="Alkaline_phosphatase_core_sf"/>
</dbReference>
<feature type="transmembrane region" description="Helical" evidence="7">
    <location>
        <begin position="481"/>
        <end position="501"/>
    </location>
</feature>
<protein>
    <recommendedName>
        <fullName evidence="8">THD domain-containing protein</fullName>
    </recommendedName>
</protein>
<name>A0ABQ9DLF8_9PASS</name>
<feature type="transmembrane region" description="Helical" evidence="7">
    <location>
        <begin position="450"/>
        <end position="469"/>
    </location>
</feature>
<dbReference type="Gene3D" id="3.40.720.10">
    <property type="entry name" value="Alkaline Phosphatase, subunit A"/>
    <property type="match status" value="2"/>
</dbReference>
<dbReference type="Proteomes" id="UP001145742">
    <property type="component" value="Unassembled WGS sequence"/>
</dbReference>
<evidence type="ECO:0000313" key="10">
    <source>
        <dbReference type="Proteomes" id="UP001145742"/>
    </source>
</evidence>
<keyword evidence="7" id="KW-1133">Transmembrane helix</keyword>
<comment type="caution">
    <text evidence="9">The sequence shown here is derived from an EMBL/GenBank/DDBJ whole genome shotgun (WGS) entry which is preliminary data.</text>
</comment>
<keyword evidence="10" id="KW-1185">Reference proteome</keyword>
<comment type="similarity">
    <text evidence="3">Belongs to the sulfatase family.</text>
</comment>
<evidence type="ECO:0000256" key="3">
    <source>
        <dbReference type="ARBA" id="ARBA00008779"/>
    </source>
</evidence>
<evidence type="ECO:0000256" key="4">
    <source>
        <dbReference type="ARBA" id="ARBA00022723"/>
    </source>
</evidence>
<comment type="similarity">
    <text evidence="2">Belongs to the tumor necrosis factor family.</text>
</comment>
<dbReference type="PANTHER" id="PTHR42693">
    <property type="entry name" value="ARYLSULFATASE FAMILY MEMBER"/>
    <property type="match status" value="1"/>
</dbReference>
<feature type="transmembrane region" description="Helical" evidence="7">
    <location>
        <begin position="1025"/>
        <end position="1046"/>
    </location>
</feature>
<evidence type="ECO:0000313" key="9">
    <source>
        <dbReference type="EMBL" id="KAJ7421408.1"/>
    </source>
</evidence>
<dbReference type="InterPro" id="IPR006052">
    <property type="entry name" value="TNF_dom"/>
</dbReference>
<keyword evidence="5" id="KW-0378">Hydrolase</keyword>
<feature type="domain" description="THD" evidence="8">
    <location>
        <begin position="159"/>
        <end position="296"/>
    </location>
</feature>